<reference evidence="1 3" key="1">
    <citation type="journal article" date="2016" name="Front. Microbiol.">
        <title>Genome Sequence of the Piezophilic, Mesophilic Sulfate-Reducing Bacterium Desulfovibrio indicus J2T.</title>
        <authorList>
            <person name="Cao J."/>
            <person name="Maignien L."/>
            <person name="Shao Z."/>
            <person name="Alain K."/>
            <person name="Jebbar M."/>
        </authorList>
    </citation>
    <scope>NUCLEOTIDE SEQUENCE [LARGE SCALE GENOMIC DNA]</scope>
    <source>
        <strain evidence="1 3">J2</strain>
    </source>
</reference>
<evidence type="ECO:0000313" key="2">
    <source>
        <dbReference type="EMBL" id="TDT91856.1"/>
    </source>
</evidence>
<dbReference type="Proteomes" id="UP000295506">
    <property type="component" value="Unassembled WGS sequence"/>
</dbReference>
<dbReference type="InterPro" id="IPR027417">
    <property type="entry name" value="P-loop_NTPase"/>
</dbReference>
<dbReference type="InterPro" id="IPR012036">
    <property type="entry name" value="Phage_Mu_Gp28"/>
</dbReference>
<keyword evidence="3" id="KW-1185">Reference proteome</keyword>
<dbReference type="KEGG" id="dej:AWY79_06955"/>
<dbReference type="Gene3D" id="3.40.50.300">
    <property type="entry name" value="P-loop containing nucleotide triphosphate hydrolases"/>
    <property type="match status" value="1"/>
</dbReference>
<dbReference type="PIRSF" id="PIRSF007056">
    <property type="entry name" value="UCP007056"/>
    <property type="match status" value="1"/>
</dbReference>
<dbReference type="AlphaFoldDB" id="A0A126QLC4"/>
<dbReference type="Gene3D" id="3.30.420.240">
    <property type="match status" value="1"/>
</dbReference>
<protein>
    <submittedName>
        <fullName evidence="2">Phage FluMu gp28-like protein</fullName>
    </submittedName>
</protein>
<name>A0A126QLC4_9BACT</name>
<dbReference type="EMBL" id="CP014206">
    <property type="protein sequence ID" value="AMK10863.1"/>
    <property type="molecule type" value="Genomic_DNA"/>
</dbReference>
<reference evidence="2 4" key="2">
    <citation type="submission" date="2019-03" db="EMBL/GenBank/DDBJ databases">
        <title>Genomic Encyclopedia of Type Strains, Phase IV (KMG-IV): sequencing the most valuable type-strain genomes for metagenomic binning, comparative biology and taxonomic classification.</title>
        <authorList>
            <person name="Goeker M."/>
        </authorList>
    </citation>
    <scope>NUCLEOTIDE SEQUENCE [LARGE SCALE GENOMIC DNA]</scope>
    <source>
        <strain evidence="2 4">DSM 101483</strain>
    </source>
</reference>
<dbReference type="EMBL" id="SOBK01000001">
    <property type="protein sequence ID" value="TDT91856.1"/>
    <property type="molecule type" value="Genomic_DNA"/>
</dbReference>
<accession>A0A126QLC4</accession>
<proteinExistence type="predicted"/>
<evidence type="ECO:0000313" key="3">
    <source>
        <dbReference type="Proteomes" id="UP000055611"/>
    </source>
</evidence>
<dbReference type="OrthoDB" id="9801658at2"/>
<evidence type="ECO:0000313" key="1">
    <source>
        <dbReference type="EMBL" id="AMK10863.1"/>
    </source>
</evidence>
<gene>
    <name evidence="1" type="ORF">AWY79_06955</name>
    <name evidence="2" type="ORF">EDC59_101259</name>
</gene>
<dbReference type="RefSeq" id="WP_066801924.1">
    <property type="nucleotide sequence ID" value="NZ_CP014206.1"/>
</dbReference>
<evidence type="ECO:0000313" key="4">
    <source>
        <dbReference type="Proteomes" id="UP000295506"/>
    </source>
</evidence>
<sequence length="495" mass="55677">MGIRLLQYQHELRQALKLSPVVVVEKSRRTGYSWGASWVAAEYAAKAKSEGGMNVYYMGYNLDMAREFIEYVGEAGKTLELGASAIGETLWQDAGDPDNQIKAFRVDFRHGRVTALPSRPRSLRGMQGLVILDEAAFHDDLDELLKAALALTIWGGKVLIISTHDGEDNAFNQLVQDCRAGRKPYTVLRCDFDRAISEGLYKRICERTGKVWSAEAEAAWREDIIKFYGDGADEELFCIPSRTGGSYLVRTVIEGCMDPTIPVLRWEPPAGDFVDWSDDQRHREMRDWLKGNLGPLLATLPQRQSWVGEDFGRDVDLTDIWPLMDAPGLTYRTPFLLELRDCPFTQQEQALFYVCHGLPMFSGAALDKGGNGAFLAERARQEFGPEIIEQVHFSENWNLENWPPAKAALEDRTAIIPRDENVLDDLRAVKVVKGVPKVPRDARTVDRKDSGKRHGDSAIAFALSYFAARKFDSAYTEWDFCTGGSSRASRIMRGF</sequence>
<dbReference type="Proteomes" id="UP000055611">
    <property type="component" value="Chromosome"/>
</dbReference>
<organism evidence="2 4">
    <name type="scientific">Pseudodesulfovibrio indicus</name>
    <dbReference type="NCBI Taxonomy" id="1716143"/>
    <lineage>
        <taxon>Bacteria</taxon>
        <taxon>Pseudomonadati</taxon>
        <taxon>Thermodesulfobacteriota</taxon>
        <taxon>Desulfovibrionia</taxon>
        <taxon>Desulfovibrionales</taxon>
        <taxon>Desulfovibrionaceae</taxon>
    </lineage>
</organism>